<dbReference type="SUPFAM" id="SSF53067">
    <property type="entry name" value="Actin-like ATPase domain"/>
    <property type="match status" value="2"/>
</dbReference>
<name>A0A8S3U5X2_MYTED</name>
<dbReference type="Proteomes" id="UP000683360">
    <property type="component" value="Unassembled WGS sequence"/>
</dbReference>
<keyword evidence="2" id="KW-0547">Nucleotide-binding</keyword>
<comment type="caution">
    <text evidence="4">The sequence shown here is derived from an EMBL/GenBank/DDBJ whole genome shotgun (WGS) entry which is preliminary data.</text>
</comment>
<dbReference type="PANTHER" id="PTHR14187">
    <property type="entry name" value="ALPHA KINASE/ELONGATION FACTOR 2 KINASE"/>
    <property type="match status" value="1"/>
</dbReference>
<evidence type="ECO:0000313" key="5">
    <source>
        <dbReference type="Proteomes" id="UP000683360"/>
    </source>
</evidence>
<dbReference type="CDD" id="cd10229">
    <property type="entry name" value="ASKHA_NBD_HSP70_HSPA12"/>
    <property type="match status" value="1"/>
</dbReference>
<dbReference type="GO" id="GO:0005524">
    <property type="term" value="F:ATP binding"/>
    <property type="evidence" value="ECO:0007669"/>
    <property type="project" value="UniProtKB-KW"/>
</dbReference>
<proteinExistence type="inferred from homology"/>
<dbReference type="InterPro" id="IPR013126">
    <property type="entry name" value="Hsp_70_fam"/>
</dbReference>
<gene>
    <name evidence="4" type="ORF">MEDL_51318</name>
</gene>
<evidence type="ECO:0000256" key="1">
    <source>
        <dbReference type="ARBA" id="ARBA00007381"/>
    </source>
</evidence>
<reference evidence="4" key="1">
    <citation type="submission" date="2021-03" db="EMBL/GenBank/DDBJ databases">
        <authorList>
            <person name="Bekaert M."/>
        </authorList>
    </citation>
    <scope>NUCLEOTIDE SEQUENCE</scope>
</reference>
<evidence type="ECO:0000256" key="3">
    <source>
        <dbReference type="ARBA" id="ARBA00022840"/>
    </source>
</evidence>
<evidence type="ECO:0000256" key="2">
    <source>
        <dbReference type="ARBA" id="ARBA00022741"/>
    </source>
</evidence>
<dbReference type="InterPro" id="IPR043129">
    <property type="entry name" value="ATPase_NBD"/>
</dbReference>
<comment type="similarity">
    <text evidence="1">Belongs to the heat shock protein 70 family.</text>
</comment>
<keyword evidence="3" id="KW-0067">ATP-binding</keyword>
<dbReference type="EMBL" id="CAJPWZ010002499">
    <property type="protein sequence ID" value="CAG2238944.1"/>
    <property type="molecule type" value="Genomic_DNA"/>
</dbReference>
<evidence type="ECO:0008006" key="6">
    <source>
        <dbReference type="Google" id="ProtNLM"/>
    </source>
</evidence>
<dbReference type="Pfam" id="PF00012">
    <property type="entry name" value="HSP70"/>
    <property type="match status" value="1"/>
</dbReference>
<dbReference type="GO" id="GO:0140662">
    <property type="term" value="F:ATP-dependent protein folding chaperone"/>
    <property type="evidence" value="ECO:0007669"/>
    <property type="project" value="InterPro"/>
</dbReference>
<evidence type="ECO:0000313" key="4">
    <source>
        <dbReference type="EMBL" id="CAG2238944.1"/>
    </source>
</evidence>
<sequence>MATVNDPVFVVVAIDFGSHGSGYAFSFRYEFATNPINISTPYWSSESGGDATYKAPSSILLNSKKKFVAFGHDAEDQYSTICEKNEQNSWYYLKEFKMKLYEAVVLGQDIRDDFKMEEMNGKKVSAKRVFRLAIKFLKKHLLDQFKERNLGVNNDLIKWVITVPAIWNDACKQFMREAAEGAGITGEKFCIVYEPEAASIYMRLIPVEKFVGENKTTILRSFDPGRKVMVVDAGGGTVDISAQEVLPDGHLKIIHKICGGSWGGEWVNQEYRKLLKKLLGGDVFMEFKQTQGLDYNEMMRCFETAKKSFKGNENFDISTRFPANLAELLESKTGCSISNIIENSRFSGKLRVKRDKLFIGRELFQSFYSESISMTIKEIKDILKHDRCRDVSAVMLVGGFSECPMLQKAIKDALELEVFIPVEGGLSVLKGAVIYGHDSSIVTSRVCNYTYGVSISLPFKEGEHRREKHYRWDNEDWCKHIFHVCFVEGQDVHVGDIGMIEINNTFESEDSKTKRTEPFAIEIYISDDKKPMYVTDEGCNLHAKIHIDPPNGIWPVYAFGWVELEIAGTEMIGTYVNAETKDRISTRFEFLPTGYKTLKGERERMREMD</sequence>
<dbReference type="Gene3D" id="3.30.420.40">
    <property type="match status" value="2"/>
</dbReference>
<dbReference type="AlphaFoldDB" id="A0A8S3U5X2"/>
<organism evidence="4 5">
    <name type="scientific">Mytilus edulis</name>
    <name type="common">Blue mussel</name>
    <dbReference type="NCBI Taxonomy" id="6550"/>
    <lineage>
        <taxon>Eukaryota</taxon>
        <taxon>Metazoa</taxon>
        <taxon>Spiralia</taxon>
        <taxon>Lophotrochozoa</taxon>
        <taxon>Mollusca</taxon>
        <taxon>Bivalvia</taxon>
        <taxon>Autobranchia</taxon>
        <taxon>Pteriomorphia</taxon>
        <taxon>Mytilida</taxon>
        <taxon>Mytiloidea</taxon>
        <taxon>Mytilidae</taxon>
        <taxon>Mytilinae</taxon>
        <taxon>Mytilus</taxon>
    </lineage>
</organism>
<dbReference type="PANTHER" id="PTHR14187:SF5">
    <property type="entry name" value="HEAT SHOCK 70 KDA PROTEIN 12A"/>
    <property type="match status" value="1"/>
</dbReference>
<protein>
    <recommendedName>
        <fullName evidence="6">Heat shock 70 kDa protein 12A</fullName>
    </recommendedName>
</protein>
<keyword evidence="5" id="KW-1185">Reference proteome</keyword>
<dbReference type="OrthoDB" id="2963168at2759"/>
<accession>A0A8S3U5X2</accession>